<evidence type="ECO:0000313" key="2">
    <source>
        <dbReference type="EMBL" id="KAB2330614.1"/>
    </source>
</evidence>
<reference evidence="2 3" key="1">
    <citation type="journal article" date="2014" name="Arch. Microbiol.">
        <title>Bacillus mesophilum sp. nov., strain IITR-54T, a novel 4-chlorobiphenyl dechlorinating bacterium.</title>
        <authorList>
            <person name="Manickam N."/>
            <person name="Singh N.K."/>
            <person name="Bajaj A."/>
            <person name="Kumar R.M."/>
            <person name="Kaur G."/>
            <person name="Kaur N."/>
            <person name="Bala M."/>
            <person name="Kumar A."/>
            <person name="Mayilraj S."/>
        </authorList>
    </citation>
    <scope>NUCLEOTIDE SEQUENCE [LARGE SCALE GENOMIC DNA]</scope>
    <source>
        <strain evidence="2 3">IITR-54</strain>
    </source>
</reference>
<proteinExistence type="predicted"/>
<sequence length="198" mass="22965">MRSWRKKKKLTHWLLIAYSIVLIASMALVLLMNDNLTLSKAETELFGVESELLSGNYQEIDEQYKTVEYHFDYEEDTLELTSQYPENSLFILKEKQEQDQKVDVTIFGPYAQINQYDVSDQMATLQAEIQDKELAISITGRNYLDMNLVTTNFTSNQFLSEEGIGRDFAYNVPIIYIQLPPNININHGPEIHTRTVQK</sequence>
<feature type="transmembrane region" description="Helical" evidence="1">
    <location>
        <begin position="12"/>
        <end position="32"/>
    </location>
</feature>
<dbReference type="AlphaFoldDB" id="A0A7V7RIZ8"/>
<keyword evidence="1" id="KW-1133">Transmembrane helix</keyword>
<accession>A0A7V7RIZ8</accession>
<keyword evidence="1" id="KW-0812">Transmembrane</keyword>
<dbReference type="EMBL" id="WBOT01000007">
    <property type="protein sequence ID" value="KAB2330614.1"/>
    <property type="molecule type" value="Genomic_DNA"/>
</dbReference>
<evidence type="ECO:0000313" key="3">
    <source>
        <dbReference type="Proteomes" id="UP000441354"/>
    </source>
</evidence>
<dbReference type="RefSeq" id="WP_151575545.1">
    <property type="nucleotide sequence ID" value="NZ_WBOT01000007.1"/>
</dbReference>
<keyword evidence="1" id="KW-0472">Membrane</keyword>
<comment type="caution">
    <text evidence="2">The sequence shown here is derived from an EMBL/GenBank/DDBJ whole genome shotgun (WGS) entry which is preliminary data.</text>
</comment>
<dbReference type="Proteomes" id="UP000441354">
    <property type="component" value="Unassembled WGS sequence"/>
</dbReference>
<name>A0A7V7RIZ8_9BACI</name>
<gene>
    <name evidence="2" type="ORF">F7732_18370</name>
</gene>
<dbReference type="OrthoDB" id="9907969at2"/>
<keyword evidence="3" id="KW-1185">Reference proteome</keyword>
<evidence type="ECO:0000256" key="1">
    <source>
        <dbReference type="SAM" id="Phobius"/>
    </source>
</evidence>
<protein>
    <submittedName>
        <fullName evidence="2">Uncharacterized protein</fullName>
    </submittedName>
</protein>
<organism evidence="2 3">
    <name type="scientific">Bacillus mesophilum</name>
    <dbReference type="NCBI Taxonomy" id="1071718"/>
    <lineage>
        <taxon>Bacteria</taxon>
        <taxon>Bacillati</taxon>
        <taxon>Bacillota</taxon>
        <taxon>Bacilli</taxon>
        <taxon>Bacillales</taxon>
        <taxon>Bacillaceae</taxon>
        <taxon>Bacillus</taxon>
    </lineage>
</organism>